<dbReference type="AlphaFoldDB" id="A0A913XT78"/>
<evidence type="ECO:0000259" key="3">
    <source>
        <dbReference type="Pfam" id="PF00024"/>
    </source>
</evidence>
<dbReference type="GeneID" id="110246788"/>
<protein>
    <recommendedName>
        <fullName evidence="3">Apple domain-containing protein</fullName>
    </recommendedName>
</protein>
<feature type="signal peptide" evidence="2">
    <location>
        <begin position="1"/>
        <end position="24"/>
    </location>
</feature>
<keyword evidence="2" id="KW-0732">Signal</keyword>
<dbReference type="GO" id="GO:0005615">
    <property type="term" value="C:extracellular space"/>
    <property type="evidence" value="ECO:0007669"/>
    <property type="project" value="TreeGrafter"/>
</dbReference>
<dbReference type="Pfam" id="PF00024">
    <property type="entry name" value="PAN_1"/>
    <property type="match status" value="1"/>
</dbReference>
<dbReference type="KEGG" id="epa:110246788"/>
<accession>A0A913XT78</accession>
<organism evidence="4 5">
    <name type="scientific">Exaiptasia diaphana</name>
    <name type="common">Tropical sea anemone</name>
    <name type="synonym">Aiptasia pulchella</name>
    <dbReference type="NCBI Taxonomy" id="2652724"/>
    <lineage>
        <taxon>Eukaryota</taxon>
        <taxon>Metazoa</taxon>
        <taxon>Cnidaria</taxon>
        <taxon>Anthozoa</taxon>
        <taxon>Hexacorallia</taxon>
        <taxon>Actiniaria</taxon>
        <taxon>Aiptasiidae</taxon>
        <taxon>Exaiptasia</taxon>
    </lineage>
</organism>
<dbReference type="InterPro" id="IPR003609">
    <property type="entry name" value="Pan_app"/>
</dbReference>
<dbReference type="SUPFAM" id="SSF57414">
    <property type="entry name" value="Hairpin loop containing domain-like"/>
    <property type="match status" value="1"/>
</dbReference>
<keyword evidence="1" id="KW-1015">Disulfide bond</keyword>
<dbReference type="OrthoDB" id="5972060at2759"/>
<evidence type="ECO:0000313" key="4">
    <source>
        <dbReference type="EnsemblMetazoa" id="XP_020908820.1"/>
    </source>
</evidence>
<feature type="chain" id="PRO_5037575351" description="Apple domain-containing protein" evidence="2">
    <location>
        <begin position="25"/>
        <end position="374"/>
    </location>
</feature>
<feature type="domain" description="Apple" evidence="3">
    <location>
        <begin position="28"/>
        <end position="77"/>
    </location>
</feature>
<dbReference type="Proteomes" id="UP000887567">
    <property type="component" value="Unplaced"/>
</dbReference>
<name>A0A913XT78_EXADI</name>
<reference evidence="4" key="1">
    <citation type="submission" date="2022-11" db="UniProtKB">
        <authorList>
            <consortium name="EnsemblMetazoa"/>
        </authorList>
    </citation>
    <scope>IDENTIFICATION</scope>
</reference>
<dbReference type="PANTHER" id="PTHR16146">
    <property type="entry name" value="INTELECTIN"/>
    <property type="match status" value="1"/>
</dbReference>
<evidence type="ECO:0000313" key="5">
    <source>
        <dbReference type="Proteomes" id="UP000887567"/>
    </source>
</evidence>
<evidence type="ECO:0000256" key="2">
    <source>
        <dbReference type="SAM" id="SignalP"/>
    </source>
</evidence>
<dbReference type="EnsemblMetazoa" id="XM_021053161.2">
    <property type="protein sequence ID" value="XP_020908820.1"/>
    <property type="gene ID" value="LOC110246788"/>
</dbReference>
<proteinExistence type="predicted"/>
<sequence length="374" mass="41618">MEIKDHNTLFLFFVSLFFTSQGESVFTVKGFHLIGYELESVASTDWIGCIQKCSGNPDCISYNFNTRGSFCQLNNRGIDHFSYIANEILTQDQDYVFQQLKTPKDHQLARPRSSQCDCNCGSDRHCYVKPPPGIGDTKDIPATACKVILDKRNNAKNGPYYLATFPMTTYVYCHMTELPGCGGGGWTLVMKIDGTKPTFRYNSSFWTSTSRTLNIKDGKDMSEKETLLPTYWGIKIVKQICLGMKYDGLTRWVSLNYTGNSSLYDAMKTHHTTNLNVSQWKKLLPNSSLETICTKQGFNVHDSNSGSPLSRARIGILGYSKSDCGRSFTHSRLGFGTAGSSGGMVDANSCGNEARQHGDNGDRSITAFGYIFVK</sequence>
<dbReference type="RefSeq" id="XP_020908820.1">
    <property type="nucleotide sequence ID" value="XM_021053161.2"/>
</dbReference>
<dbReference type="GO" id="GO:0070492">
    <property type="term" value="F:oligosaccharide binding"/>
    <property type="evidence" value="ECO:0007669"/>
    <property type="project" value="TreeGrafter"/>
</dbReference>
<dbReference type="PANTHER" id="PTHR16146:SF46">
    <property type="entry name" value="INTELECTIN-1A-RELATED"/>
    <property type="match status" value="1"/>
</dbReference>
<evidence type="ECO:0000256" key="1">
    <source>
        <dbReference type="ARBA" id="ARBA00023157"/>
    </source>
</evidence>
<dbReference type="OMA" id="QDDENSC"/>
<keyword evidence="5" id="KW-1185">Reference proteome</keyword>